<sequence length="572" mass="58162">MSLTIVDPAATGLEYLASVDVKFSGIHIGGGIYFSANHIPNAGGAYTAVPQRSLNGEAEAHATSEIDVTLPADPADWDPYVDESGYIATGFDIGMHVGAPLTSTGTFYDGPAISLLIANDPSDLDGAVTITGYPNAEDSLDNTSGTLHETSGSLLGYSSQTISGDEGGYFMIRGADVVGGMSGGGNFIDYDADGDGETETYAIGATSRVFEAGGGSLIPGVSQVQSAAFSPHYADIAAAIEGLSGDDVRTADDFARMTLLSAQTAGSDNTTVQGQFFHENIYGGVNDDNLSGGDGDDLLSGGDGDDTLDGGAGDDTLTGGAGADWFASAGFGGGATDLITDFDAALDVVDLSTHFSAFDDLLAAAGMDGDTLEIDLSQGGDAGVLRLAGVTADDLSAANTNVNCFAAGTAIACPDGAVPVETLMPGDRVLTADGRGVSLRWVGRQSVRSSPETMPVRVAAGALGQDVPSRDLVVTGDHGLILDDVIVVASALVGMPGIDWVPLSDLPPAFDVFHIETDAHEVLLANGAPAESYAGPSTRPGDARTIPEMDLPRLGSARLLPLAPGAMRLRRG</sequence>
<reference evidence="4" key="1">
    <citation type="journal article" date="2019" name="Int. J. Syst. Evol. Microbiol.">
        <title>The Global Catalogue of Microorganisms (GCM) 10K type strain sequencing project: providing services to taxonomists for standard genome sequencing and annotation.</title>
        <authorList>
            <consortium name="The Broad Institute Genomics Platform"/>
            <consortium name="The Broad Institute Genome Sequencing Center for Infectious Disease"/>
            <person name="Wu L."/>
            <person name="Ma J."/>
        </authorList>
    </citation>
    <scope>NUCLEOTIDE SEQUENCE [LARGE SCALE GENOMIC DNA]</scope>
    <source>
        <strain evidence="4">KCTC 52366</strain>
    </source>
</reference>
<dbReference type="Pfam" id="PF13403">
    <property type="entry name" value="Hint_2"/>
    <property type="match status" value="1"/>
</dbReference>
<evidence type="ECO:0000256" key="1">
    <source>
        <dbReference type="SAM" id="MobiDB-lite"/>
    </source>
</evidence>
<dbReference type="Gene3D" id="2.170.16.10">
    <property type="entry name" value="Hedgehog/Intein (Hint) domain"/>
    <property type="match status" value="1"/>
</dbReference>
<dbReference type="InterPro" id="IPR028992">
    <property type="entry name" value="Hedgehog/Intein_dom"/>
</dbReference>
<dbReference type="SUPFAM" id="SSF51120">
    <property type="entry name" value="beta-Roll"/>
    <property type="match status" value="1"/>
</dbReference>
<dbReference type="SUPFAM" id="SSF51294">
    <property type="entry name" value="Hedgehog/intein (Hint) domain"/>
    <property type="match status" value="1"/>
</dbReference>
<accession>A0ABV7GRA8</accession>
<proteinExistence type="predicted"/>
<keyword evidence="4" id="KW-1185">Reference proteome</keyword>
<dbReference type="PRINTS" id="PR00313">
    <property type="entry name" value="CABNDNGRPT"/>
</dbReference>
<name>A0ABV7GRA8_9RHOB</name>
<dbReference type="Proteomes" id="UP001595632">
    <property type="component" value="Unassembled WGS sequence"/>
</dbReference>
<dbReference type="EMBL" id="JBHRTB010000010">
    <property type="protein sequence ID" value="MFC3143203.1"/>
    <property type="molecule type" value="Genomic_DNA"/>
</dbReference>
<comment type="caution">
    <text evidence="3">The sequence shown here is derived from an EMBL/GenBank/DDBJ whole genome shotgun (WGS) entry which is preliminary data.</text>
</comment>
<protein>
    <submittedName>
        <fullName evidence="3">Hint domain-containing protein</fullName>
    </submittedName>
</protein>
<gene>
    <name evidence="3" type="ORF">ACFOGP_10810</name>
</gene>
<dbReference type="InterPro" id="IPR001343">
    <property type="entry name" value="Hemolysn_Ca-bd"/>
</dbReference>
<organism evidence="3 4">
    <name type="scientific">Psychromarinibacter halotolerans</name>
    <dbReference type="NCBI Taxonomy" id="1775175"/>
    <lineage>
        <taxon>Bacteria</taxon>
        <taxon>Pseudomonadati</taxon>
        <taxon>Pseudomonadota</taxon>
        <taxon>Alphaproteobacteria</taxon>
        <taxon>Rhodobacterales</taxon>
        <taxon>Paracoccaceae</taxon>
        <taxon>Psychromarinibacter</taxon>
    </lineage>
</organism>
<feature type="domain" description="Hedgehog/Intein (Hint)" evidence="2">
    <location>
        <begin position="404"/>
        <end position="534"/>
    </location>
</feature>
<dbReference type="RefSeq" id="WP_275633179.1">
    <property type="nucleotide sequence ID" value="NZ_JARGYD010000004.1"/>
</dbReference>
<evidence type="ECO:0000259" key="2">
    <source>
        <dbReference type="Pfam" id="PF13403"/>
    </source>
</evidence>
<dbReference type="InterPro" id="IPR018511">
    <property type="entry name" value="Hemolysin-typ_Ca-bd_CS"/>
</dbReference>
<dbReference type="Gene3D" id="2.150.10.10">
    <property type="entry name" value="Serralysin-like metalloprotease, C-terminal"/>
    <property type="match status" value="1"/>
</dbReference>
<feature type="region of interest" description="Disordered" evidence="1">
    <location>
        <begin position="292"/>
        <end position="314"/>
    </location>
</feature>
<evidence type="ECO:0000313" key="4">
    <source>
        <dbReference type="Proteomes" id="UP001595632"/>
    </source>
</evidence>
<dbReference type="InterPro" id="IPR036844">
    <property type="entry name" value="Hint_dom_sf"/>
</dbReference>
<dbReference type="PROSITE" id="PS00330">
    <property type="entry name" value="HEMOLYSIN_CALCIUM"/>
    <property type="match status" value="3"/>
</dbReference>
<dbReference type="InterPro" id="IPR011049">
    <property type="entry name" value="Serralysin-like_metalloprot_C"/>
</dbReference>
<dbReference type="Pfam" id="PF00353">
    <property type="entry name" value="HemolysinCabind"/>
    <property type="match status" value="1"/>
</dbReference>
<evidence type="ECO:0000313" key="3">
    <source>
        <dbReference type="EMBL" id="MFC3143203.1"/>
    </source>
</evidence>